<keyword evidence="3" id="KW-1185">Reference proteome</keyword>
<dbReference type="Proteomes" id="UP000249922">
    <property type="component" value="Chromosome"/>
</dbReference>
<name>A0ABM6WTH5_9RHOB</name>
<accession>A0ABM6WTH5</accession>
<evidence type="ECO:0000313" key="2">
    <source>
        <dbReference type="EMBL" id="AWX93870.1"/>
    </source>
</evidence>
<organism evidence="2 3">
    <name type="scientific">Paracoccus mutanolyticus</name>
    <dbReference type="NCBI Taxonomy" id="1499308"/>
    <lineage>
        <taxon>Bacteria</taxon>
        <taxon>Pseudomonadati</taxon>
        <taxon>Pseudomonadota</taxon>
        <taxon>Alphaproteobacteria</taxon>
        <taxon>Rhodobacterales</taxon>
        <taxon>Paracoccaceae</taxon>
        <taxon>Paracoccus</taxon>
    </lineage>
</organism>
<dbReference type="RefSeq" id="WP_112888293.1">
    <property type="nucleotide sequence ID" value="NZ_CP030239.1"/>
</dbReference>
<protein>
    <submittedName>
        <fullName evidence="2">Uncharacterized protein</fullName>
    </submittedName>
</protein>
<evidence type="ECO:0000256" key="1">
    <source>
        <dbReference type="SAM" id="MobiDB-lite"/>
    </source>
</evidence>
<proteinExistence type="predicted"/>
<gene>
    <name evidence="2" type="ORF">DPM13_14840</name>
</gene>
<feature type="region of interest" description="Disordered" evidence="1">
    <location>
        <begin position="61"/>
        <end position="88"/>
    </location>
</feature>
<evidence type="ECO:0000313" key="3">
    <source>
        <dbReference type="Proteomes" id="UP000249922"/>
    </source>
</evidence>
<dbReference type="EMBL" id="CP030239">
    <property type="protein sequence ID" value="AWX93870.1"/>
    <property type="molecule type" value="Genomic_DNA"/>
</dbReference>
<reference evidence="2 3" key="1">
    <citation type="submission" date="2018-06" db="EMBL/GenBank/DDBJ databases">
        <title>Complete genome sequence of Paracoccus mutanolyticus strain RSP-02 isolated from cellulosic waste.</title>
        <authorList>
            <person name="Amrutha R.N."/>
            <person name="Shrivastav A."/>
            <person name="Buddana S.K."/>
            <person name="Deshpande U."/>
            <person name="Prakasham R.S."/>
        </authorList>
    </citation>
    <scope>NUCLEOTIDE SEQUENCE [LARGE SCALE GENOMIC DNA]</scope>
    <source>
        <strain evidence="2 3">RSP-02</strain>
    </source>
</reference>
<sequence length="88" mass="9798">MTRPDRTEPLGARQISALAPEAPDLSGLIDILTTASDPRHLPTPRSRATCIEAIRPPHLRLAEDSGEGWPDHWPRPSRLLPRPDPVER</sequence>